<comment type="caution">
    <text evidence="2">The sequence shown here is derived from an EMBL/GenBank/DDBJ whole genome shotgun (WGS) entry which is preliminary data.</text>
</comment>
<evidence type="ECO:0000313" key="2">
    <source>
        <dbReference type="EMBL" id="KAK1137639.1"/>
    </source>
</evidence>
<gene>
    <name evidence="2" type="ORF">K0M31_002137</name>
</gene>
<feature type="region of interest" description="Disordered" evidence="1">
    <location>
        <begin position="1"/>
        <end position="39"/>
    </location>
</feature>
<protein>
    <submittedName>
        <fullName evidence="2">Uncharacterized protein</fullName>
    </submittedName>
</protein>
<sequence length="56" mass="6277">MSDSISNDEKTENYVSHDPEYDDALGVPDENENVSSSEDIDNRGKFMSLVCYLCVV</sequence>
<proteinExistence type="predicted"/>
<keyword evidence="3" id="KW-1185">Reference proteome</keyword>
<evidence type="ECO:0000313" key="3">
    <source>
        <dbReference type="Proteomes" id="UP001177670"/>
    </source>
</evidence>
<evidence type="ECO:0000256" key="1">
    <source>
        <dbReference type="SAM" id="MobiDB-lite"/>
    </source>
</evidence>
<dbReference type="Proteomes" id="UP001177670">
    <property type="component" value="Unassembled WGS sequence"/>
</dbReference>
<dbReference type="AlphaFoldDB" id="A0AA40GH68"/>
<feature type="compositionally biased region" description="Basic and acidic residues" evidence="1">
    <location>
        <begin position="7"/>
        <end position="19"/>
    </location>
</feature>
<name>A0AA40GH68_9HYME</name>
<accession>A0AA40GH68</accession>
<reference evidence="2" key="1">
    <citation type="submission" date="2021-10" db="EMBL/GenBank/DDBJ databases">
        <title>Melipona bicolor Genome sequencing and assembly.</title>
        <authorList>
            <person name="Araujo N.S."/>
            <person name="Arias M.C."/>
        </authorList>
    </citation>
    <scope>NUCLEOTIDE SEQUENCE</scope>
    <source>
        <strain evidence="2">USP_2M_L1-L4_2017</strain>
        <tissue evidence="2">Whole body</tissue>
    </source>
</reference>
<dbReference type="EMBL" id="JAHYIQ010000001">
    <property type="protein sequence ID" value="KAK1137639.1"/>
    <property type="molecule type" value="Genomic_DNA"/>
</dbReference>
<organism evidence="2 3">
    <name type="scientific">Melipona bicolor</name>
    <dbReference type="NCBI Taxonomy" id="60889"/>
    <lineage>
        <taxon>Eukaryota</taxon>
        <taxon>Metazoa</taxon>
        <taxon>Ecdysozoa</taxon>
        <taxon>Arthropoda</taxon>
        <taxon>Hexapoda</taxon>
        <taxon>Insecta</taxon>
        <taxon>Pterygota</taxon>
        <taxon>Neoptera</taxon>
        <taxon>Endopterygota</taxon>
        <taxon>Hymenoptera</taxon>
        <taxon>Apocrita</taxon>
        <taxon>Aculeata</taxon>
        <taxon>Apoidea</taxon>
        <taxon>Anthophila</taxon>
        <taxon>Apidae</taxon>
        <taxon>Melipona</taxon>
    </lineage>
</organism>